<protein>
    <submittedName>
        <fullName evidence="2">ATPase</fullName>
    </submittedName>
</protein>
<proteinExistence type="predicted"/>
<evidence type="ECO:0000313" key="2">
    <source>
        <dbReference type="EMBL" id="PTP19728.1"/>
    </source>
</evidence>
<organism evidence="2 3">
    <name type="scientific">Vibrio splendidus</name>
    <dbReference type="NCBI Taxonomy" id="29497"/>
    <lineage>
        <taxon>Bacteria</taxon>
        <taxon>Pseudomonadati</taxon>
        <taxon>Pseudomonadota</taxon>
        <taxon>Gammaproteobacteria</taxon>
        <taxon>Vibrionales</taxon>
        <taxon>Vibrionaceae</taxon>
        <taxon>Vibrio</taxon>
    </lineage>
</organism>
<dbReference type="AlphaFoldDB" id="A0A2T5EIF1"/>
<dbReference type="RefSeq" id="WP_108188406.1">
    <property type="nucleotide sequence ID" value="NZ_PIFK01000090.1"/>
</dbReference>
<dbReference type="Gene3D" id="3.40.50.300">
    <property type="entry name" value="P-loop containing nucleotide triphosphate hydrolases"/>
    <property type="match status" value="1"/>
</dbReference>
<gene>
    <name evidence="2" type="ORF">CWO07_24570</name>
</gene>
<dbReference type="PANTHER" id="PTHR32182">
    <property type="entry name" value="DNA REPLICATION AND REPAIR PROTEIN RECF"/>
    <property type="match status" value="1"/>
</dbReference>
<accession>A0A2T5EIF1</accession>
<dbReference type="GO" id="GO:0006302">
    <property type="term" value="P:double-strand break repair"/>
    <property type="evidence" value="ECO:0007669"/>
    <property type="project" value="TreeGrafter"/>
</dbReference>
<evidence type="ECO:0000259" key="1">
    <source>
        <dbReference type="Pfam" id="PF13175"/>
    </source>
</evidence>
<dbReference type="SUPFAM" id="SSF52540">
    <property type="entry name" value="P-loop containing nucleoside triphosphate hydrolases"/>
    <property type="match status" value="1"/>
</dbReference>
<dbReference type="InterPro" id="IPR027417">
    <property type="entry name" value="P-loop_NTPase"/>
</dbReference>
<dbReference type="PANTHER" id="PTHR32182:SF23">
    <property type="entry name" value="ATP BINDING PROTEIN"/>
    <property type="match status" value="1"/>
</dbReference>
<feature type="domain" description="Endonuclease GajA/Old nuclease/RecF-like AAA" evidence="1">
    <location>
        <begin position="64"/>
        <end position="437"/>
    </location>
</feature>
<dbReference type="Proteomes" id="UP000244197">
    <property type="component" value="Unassembled WGS sequence"/>
</dbReference>
<dbReference type="EMBL" id="PIFK01000090">
    <property type="protein sequence ID" value="PTP19728.1"/>
    <property type="molecule type" value="Genomic_DNA"/>
</dbReference>
<dbReference type="Pfam" id="PF13175">
    <property type="entry name" value="AAA_15"/>
    <property type="match status" value="1"/>
</dbReference>
<dbReference type="CDD" id="cd00267">
    <property type="entry name" value="ABC_ATPase"/>
    <property type="match status" value="1"/>
</dbReference>
<evidence type="ECO:0000313" key="3">
    <source>
        <dbReference type="Proteomes" id="UP000244197"/>
    </source>
</evidence>
<name>A0A2T5EIF1_VIBSP</name>
<dbReference type="InterPro" id="IPR041685">
    <property type="entry name" value="AAA_GajA/Old/RecF-like"/>
</dbReference>
<comment type="caution">
    <text evidence="2">The sequence shown here is derived from an EMBL/GenBank/DDBJ whole genome shotgun (WGS) entry which is preliminary data.</text>
</comment>
<reference evidence="2 3" key="1">
    <citation type="submission" date="2017-11" db="EMBL/GenBank/DDBJ databases">
        <title>Population delineation of vibrios coincides with oyster pathogenicity.</title>
        <authorList>
            <person name="Bruto M."/>
            <person name="Labreuche Y."/>
            <person name="James A."/>
            <person name="Piel D."/>
            <person name="Chenivesse S."/>
            <person name="Petton B."/>
            <person name="Polz M.F."/>
            <person name="Le Roux F."/>
        </authorList>
    </citation>
    <scope>NUCLEOTIDE SEQUENCE [LARGE SCALE GENOMIC DNA]</scope>
    <source>
        <strain evidence="2 3">FF_144</strain>
    </source>
</reference>
<dbReference type="GO" id="GO:0000731">
    <property type="term" value="P:DNA synthesis involved in DNA repair"/>
    <property type="evidence" value="ECO:0007669"/>
    <property type="project" value="TreeGrafter"/>
</dbReference>
<sequence length="551" mass="63532">MTREIKYDKSIRAIKNNARQKNFYSAYQLYEYYHNGRYVDLDEKEAQHFLEMAYNIFKDQRLCLEKIEISNFRVFEEIKINNFDSNLNIFVGNNGAGKTTFLDAIDLSLSWLSNSINKSGGSGDYIDELDINNYSEQPYSSVMSSIRFNRHLKTDVELHKSRSGRVKSKNKLKEVKTVGAFYKSANDFNKNFNMPLLAYYNVMRSYDVNPKDLRSIDNLNETTTIDKFDAYEKSLTGKTDFSSFVKWYWKSDHLISRRSMQDIKEKTLTELGLTSELLGNLETLSQTQADAKIAYEKIKSLMSESKPEKDEFHDDALVKQRQIINQVVSDFMGGYSDIEVQLEPVIDLIIKKNGRKISVMRLSQGEKTLLALVLDIARRLIILNPSLDNPLEGHGIILIDEFDLHLHPKWQRSIANNLVKTFPNCQLFLTTHSPLVISEVSPKHVFIFVEGDRGKLELSRPNQTYGLTSNQVLNELMNDDSSTQLGRSQSVENRLEQIFDLIEEEDIKALATAETLVQELEIDLHGDIPELIKAKAQIDLQRDWLQDEENQ</sequence>